<accession>A0A9Q0BPD9</accession>
<dbReference type="EMBL" id="JAMKOV010000005">
    <property type="protein sequence ID" value="KAI8039697.1"/>
    <property type="molecule type" value="Genomic_DNA"/>
</dbReference>
<evidence type="ECO:0008006" key="4">
    <source>
        <dbReference type="Google" id="ProtNLM"/>
    </source>
</evidence>
<evidence type="ECO:0000313" key="3">
    <source>
        <dbReference type="Proteomes" id="UP001059596"/>
    </source>
</evidence>
<evidence type="ECO:0000256" key="1">
    <source>
        <dbReference type="SAM" id="SignalP"/>
    </source>
</evidence>
<sequence>MHCEHLAHCCHWCSLLILVAVGGCSRWQCQWHRTVPPAVRQPTLAQFMCVLLQHTRSHTVLHTKQHRKQLTPWHCIIRVQSTATRGTFATESESGPETHTPHIFMPHMVVPYLRGHKPQLNDCPAELHQNQQQQQQKASSGKISALVHFQAHYRNQRRSWTMLADNNYSLQKSVSQKKLC</sequence>
<feature type="signal peptide" evidence="1">
    <location>
        <begin position="1"/>
        <end position="26"/>
    </location>
</feature>
<dbReference type="Proteomes" id="UP001059596">
    <property type="component" value="Unassembled WGS sequence"/>
</dbReference>
<name>A0A9Q0BPD9_9MUSC</name>
<keyword evidence="1" id="KW-0732">Signal</keyword>
<proteinExistence type="predicted"/>
<feature type="chain" id="PRO_5040381337" description="Secreted protein" evidence="1">
    <location>
        <begin position="27"/>
        <end position="180"/>
    </location>
</feature>
<reference evidence="2" key="1">
    <citation type="journal article" date="2023" name="Genome Biol. Evol.">
        <title>Long-read-based Genome Assembly of Drosophila gunungcola Reveals Fewer Chemosensory Genes in Flower-breeding Species.</title>
        <authorList>
            <person name="Negi A."/>
            <person name="Liao B.Y."/>
            <person name="Yeh S.D."/>
        </authorList>
    </citation>
    <scope>NUCLEOTIDE SEQUENCE</scope>
    <source>
        <strain evidence="2">Sukarami</strain>
    </source>
</reference>
<protein>
    <recommendedName>
        <fullName evidence="4">Secreted protein</fullName>
    </recommendedName>
</protein>
<keyword evidence="3" id="KW-1185">Reference proteome</keyword>
<comment type="caution">
    <text evidence="2">The sequence shown here is derived from an EMBL/GenBank/DDBJ whole genome shotgun (WGS) entry which is preliminary data.</text>
</comment>
<evidence type="ECO:0000313" key="2">
    <source>
        <dbReference type="EMBL" id="KAI8039697.1"/>
    </source>
</evidence>
<dbReference type="AlphaFoldDB" id="A0A9Q0BPD9"/>
<gene>
    <name evidence="2" type="ORF">M5D96_007118</name>
</gene>
<organism evidence="2 3">
    <name type="scientific">Drosophila gunungcola</name>
    <name type="common">fruit fly</name>
    <dbReference type="NCBI Taxonomy" id="103775"/>
    <lineage>
        <taxon>Eukaryota</taxon>
        <taxon>Metazoa</taxon>
        <taxon>Ecdysozoa</taxon>
        <taxon>Arthropoda</taxon>
        <taxon>Hexapoda</taxon>
        <taxon>Insecta</taxon>
        <taxon>Pterygota</taxon>
        <taxon>Neoptera</taxon>
        <taxon>Endopterygota</taxon>
        <taxon>Diptera</taxon>
        <taxon>Brachycera</taxon>
        <taxon>Muscomorpha</taxon>
        <taxon>Ephydroidea</taxon>
        <taxon>Drosophilidae</taxon>
        <taxon>Drosophila</taxon>
        <taxon>Sophophora</taxon>
    </lineage>
</organism>